<accession>A0A5N5WQK0</accession>
<comment type="similarity">
    <text evidence="1">Belongs to the peptidase S12 family.</text>
</comment>
<keyword evidence="5" id="KW-1185">Reference proteome</keyword>
<name>A0A5N5WQK0_9EURO</name>
<reference evidence="4 5" key="1">
    <citation type="submission" date="2019-04" db="EMBL/GenBank/DDBJ databases">
        <title>Friends and foes A comparative genomics study of 23 Aspergillus species from section Flavi.</title>
        <authorList>
            <consortium name="DOE Joint Genome Institute"/>
            <person name="Kjaerbolling I."/>
            <person name="Vesth T."/>
            <person name="Frisvad J.C."/>
            <person name="Nybo J.L."/>
            <person name="Theobald S."/>
            <person name="Kildgaard S."/>
            <person name="Isbrandt T."/>
            <person name="Kuo A."/>
            <person name="Sato A."/>
            <person name="Lyhne E.K."/>
            <person name="Kogle M.E."/>
            <person name="Wiebenga A."/>
            <person name="Kun R.S."/>
            <person name="Lubbers R.J."/>
            <person name="Makela M.R."/>
            <person name="Barry K."/>
            <person name="Chovatia M."/>
            <person name="Clum A."/>
            <person name="Daum C."/>
            <person name="Haridas S."/>
            <person name="He G."/>
            <person name="LaButti K."/>
            <person name="Lipzen A."/>
            <person name="Mondo S."/>
            <person name="Riley R."/>
            <person name="Salamov A."/>
            <person name="Simmons B.A."/>
            <person name="Magnuson J.K."/>
            <person name="Henrissat B."/>
            <person name="Mortensen U.H."/>
            <person name="Larsen T.O."/>
            <person name="Devries R.P."/>
            <person name="Grigoriev I.V."/>
            <person name="Machida M."/>
            <person name="Baker S.E."/>
            <person name="Andersen M.R."/>
        </authorList>
    </citation>
    <scope>NUCLEOTIDE SEQUENCE [LARGE SCALE GENOMIC DNA]</scope>
    <source>
        <strain evidence="4 5">CBS 151.66</strain>
    </source>
</reference>
<evidence type="ECO:0000313" key="5">
    <source>
        <dbReference type="Proteomes" id="UP000326565"/>
    </source>
</evidence>
<evidence type="ECO:0000256" key="2">
    <source>
        <dbReference type="SAM" id="SignalP"/>
    </source>
</evidence>
<proteinExistence type="inferred from homology"/>
<dbReference type="InterPro" id="IPR012338">
    <property type="entry name" value="Beta-lactam/transpept-like"/>
</dbReference>
<sequence length="533" mass="59376">MYWFSTLLYLWAIPRCIAQQAPLGDYHSSPLNEVFENKVKWAMEHFKIPGLAISVVRGEDIFAKGYGISNLETSKPVTEHTLFEGASTSKAFTAAAVSLLIDDNENFPDIQWDTPVHDLLPEFTLEDPWFTTHVTIEDILSHRSGLPRHDWILYANITIGDAVSKLRHLPLTAPIRTKWQYSNLMYMTAAHLIETRTGLPLKEFFRTRLWEPLNMTETYLSSQDAQKAGEDIARGYYLDPENLFQDAQNPHQDNLRGASNVLSSATDYAKWLRAMIHRQPPLSPAGHAAVTGAHSILIPQVMPPYSSPILYGFGWMSESYKGQTVIQHDGATWGFGALALFLPDLQLGIAIFGNDMERTNAASSVLVYHIIDEILGTPEDELFDWVKRADEVLNVTMIPPPNTLYPKVPDSPLPPPLPISHFTGIYTHPAYPTVNLTTECLHKPIIPPLNNETEVMRLCADIAEGACLPAGFGNELVHVTGDYWILGSGVVNLAFTMRAEFRIGPDGLVSQLGVEADAAMAEVGKKIWWTKSA</sequence>
<dbReference type="PANTHER" id="PTHR46825">
    <property type="entry name" value="D-ALANYL-D-ALANINE-CARBOXYPEPTIDASE/ENDOPEPTIDASE AMPH"/>
    <property type="match status" value="1"/>
</dbReference>
<organism evidence="4 5">
    <name type="scientific">Aspergillus leporis</name>
    <dbReference type="NCBI Taxonomy" id="41062"/>
    <lineage>
        <taxon>Eukaryota</taxon>
        <taxon>Fungi</taxon>
        <taxon>Dikarya</taxon>
        <taxon>Ascomycota</taxon>
        <taxon>Pezizomycotina</taxon>
        <taxon>Eurotiomycetes</taxon>
        <taxon>Eurotiomycetidae</taxon>
        <taxon>Eurotiales</taxon>
        <taxon>Aspergillaceae</taxon>
        <taxon>Aspergillus</taxon>
        <taxon>Aspergillus subgen. Circumdati</taxon>
    </lineage>
</organism>
<dbReference type="EMBL" id="ML732298">
    <property type="protein sequence ID" value="KAB8070579.1"/>
    <property type="molecule type" value="Genomic_DNA"/>
</dbReference>
<evidence type="ECO:0000256" key="1">
    <source>
        <dbReference type="ARBA" id="ARBA00038215"/>
    </source>
</evidence>
<feature type="chain" id="PRO_5025015513" evidence="2">
    <location>
        <begin position="19"/>
        <end position="533"/>
    </location>
</feature>
<protein>
    <submittedName>
        <fullName evidence="4">Beta-lactamase/transpeptidase-like protein</fullName>
    </submittedName>
</protein>
<evidence type="ECO:0000259" key="3">
    <source>
        <dbReference type="Pfam" id="PF00144"/>
    </source>
</evidence>
<dbReference type="PANTHER" id="PTHR46825:SF9">
    <property type="entry name" value="BETA-LACTAMASE-RELATED DOMAIN-CONTAINING PROTEIN"/>
    <property type="match status" value="1"/>
</dbReference>
<feature type="domain" description="Beta-lactamase-related" evidence="3">
    <location>
        <begin position="37"/>
        <end position="358"/>
    </location>
</feature>
<feature type="signal peptide" evidence="2">
    <location>
        <begin position="1"/>
        <end position="18"/>
    </location>
</feature>
<dbReference type="AlphaFoldDB" id="A0A5N5WQK0"/>
<dbReference type="SUPFAM" id="SSF56601">
    <property type="entry name" value="beta-lactamase/transpeptidase-like"/>
    <property type="match status" value="1"/>
</dbReference>
<gene>
    <name evidence="4" type="ORF">BDV29DRAFT_180729</name>
</gene>
<dbReference type="InterPro" id="IPR001466">
    <property type="entry name" value="Beta-lactam-related"/>
</dbReference>
<dbReference type="Pfam" id="PF00144">
    <property type="entry name" value="Beta-lactamase"/>
    <property type="match status" value="1"/>
</dbReference>
<keyword evidence="2" id="KW-0732">Signal</keyword>
<dbReference type="Proteomes" id="UP000326565">
    <property type="component" value="Unassembled WGS sequence"/>
</dbReference>
<dbReference type="Gene3D" id="3.40.710.10">
    <property type="entry name" value="DD-peptidase/beta-lactamase superfamily"/>
    <property type="match status" value="1"/>
</dbReference>
<dbReference type="OrthoDB" id="5946976at2759"/>
<evidence type="ECO:0000313" key="4">
    <source>
        <dbReference type="EMBL" id="KAB8070579.1"/>
    </source>
</evidence>
<dbReference type="InterPro" id="IPR050491">
    <property type="entry name" value="AmpC-like"/>
</dbReference>